<dbReference type="Gene3D" id="2.30.330.10">
    <property type="entry name" value="SpoA-like"/>
    <property type="match status" value="1"/>
</dbReference>
<evidence type="ECO:0000313" key="3">
    <source>
        <dbReference type="Proteomes" id="UP000319828"/>
    </source>
</evidence>
<proteinExistence type="predicted"/>
<gene>
    <name evidence="2" type="ORF">FOF44_12575</name>
</gene>
<dbReference type="InterPro" id="IPR001543">
    <property type="entry name" value="FliN-like_C"/>
</dbReference>
<sequence>MSHFPLTDIGNPNLQVRKRTLQTFKDKHRDLRTALETYFHRSEIDFVVEAAANAKCEDPLYSEFQITDTANVRIATSSKTLLSMFNKHLNMDNDDSDNRDNLTESHRNFFYNISKRTIACLVPDNSEITRINYEQSRIYHVHLTLKLVIEKKPHTLFISLEINEKNKDFSSKKDFSKKDIQSTVSNVPIQLDATLLCKKYSLQQAKNMSVGDIISLDKTDKITLKVNNKPIFLGKLIVDEQSQLGVKYE</sequence>
<dbReference type="Proteomes" id="UP000319828">
    <property type="component" value="Unassembled WGS sequence"/>
</dbReference>
<dbReference type="EMBL" id="VMKJ01000027">
    <property type="protein sequence ID" value="TVO34922.1"/>
    <property type="molecule type" value="Genomic_DNA"/>
</dbReference>
<evidence type="ECO:0000313" key="2">
    <source>
        <dbReference type="EMBL" id="TVO34922.1"/>
    </source>
</evidence>
<dbReference type="AlphaFoldDB" id="A0A557P2N3"/>
<protein>
    <submittedName>
        <fullName evidence="2">FliM/FliN family flagellar motor switch protein</fullName>
    </submittedName>
</protein>
<name>A0A557P2N3_9VIBR</name>
<accession>A0A557P2N3</accession>
<evidence type="ECO:0000259" key="1">
    <source>
        <dbReference type="Pfam" id="PF01052"/>
    </source>
</evidence>
<reference evidence="2 3" key="1">
    <citation type="submission" date="2019-07" db="EMBL/GenBank/DDBJ databases">
        <title>The draft genome sequence of Vibrio algivorus M1486.</title>
        <authorList>
            <person name="Meng X."/>
        </authorList>
    </citation>
    <scope>NUCLEOTIDE SEQUENCE [LARGE SCALE GENOMIC DNA]</scope>
    <source>
        <strain evidence="2 3">M1486</strain>
    </source>
</reference>
<dbReference type="RefSeq" id="WP_144388614.1">
    <property type="nucleotide sequence ID" value="NZ_CANNCB010000032.1"/>
</dbReference>
<keyword evidence="2" id="KW-0966">Cell projection</keyword>
<dbReference type="InterPro" id="IPR036429">
    <property type="entry name" value="SpoA-like_sf"/>
</dbReference>
<organism evidence="2 3">
    <name type="scientific">Vibrio algivorus</name>
    <dbReference type="NCBI Taxonomy" id="1667024"/>
    <lineage>
        <taxon>Bacteria</taxon>
        <taxon>Pseudomonadati</taxon>
        <taxon>Pseudomonadota</taxon>
        <taxon>Gammaproteobacteria</taxon>
        <taxon>Vibrionales</taxon>
        <taxon>Vibrionaceae</taxon>
        <taxon>Vibrio</taxon>
    </lineage>
</organism>
<keyword evidence="2" id="KW-0282">Flagellum</keyword>
<dbReference type="SUPFAM" id="SSF101801">
    <property type="entry name" value="Surface presentation of antigens (SPOA)"/>
    <property type="match status" value="1"/>
</dbReference>
<comment type="caution">
    <text evidence="2">The sequence shown here is derived from an EMBL/GenBank/DDBJ whole genome shotgun (WGS) entry which is preliminary data.</text>
</comment>
<feature type="domain" description="Flagellar motor switch protein FliN-like C-terminal" evidence="1">
    <location>
        <begin position="184"/>
        <end position="240"/>
    </location>
</feature>
<dbReference type="Pfam" id="PF01052">
    <property type="entry name" value="FliMN_C"/>
    <property type="match status" value="1"/>
</dbReference>
<keyword evidence="2" id="KW-0969">Cilium</keyword>